<comment type="caution">
    <text evidence="1">The sequence shown here is derived from an EMBL/GenBank/DDBJ whole genome shotgun (WGS) entry which is preliminary data.</text>
</comment>
<dbReference type="Proteomes" id="UP001203761">
    <property type="component" value="Unassembled WGS sequence"/>
</dbReference>
<gene>
    <name evidence="1" type="ORF">Bequi_02970</name>
</gene>
<dbReference type="InterPro" id="IPR009078">
    <property type="entry name" value="Ferritin-like_SF"/>
</dbReference>
<evidence type="ECO:0000313" key="1">
    <source>
        <dbReference type="EMBL" id="MCL6422353.1"/>
    </source>
</evidence>
<reference evidence="1" key="1">
    <citation type="submission" date="2022-02" db="EMBL/GenBank/DDBJ databases">
        <authorList>
            <person name="Lee M."/>
            <person name="Kim S.-J."/>
            <person name="Jung M.-Y."/>
        </authorList>
    </citation>
    <scope>NUCLEOTIDE SEQUENCE</scope>
    <source>
        <strain evidence="1">JHP9</strain>
    </source>
</reference>
<dbReference type="RefSeq" id="WP_249736458.1">
    <property type="nucleotide sequence ID" value="NZ_JAKNCJ010000001.1"/>
</dbReference>
<dbReference type="SUPFAM" id="SSF47240">
    <property type="entry name" value="Ferritin-like"/>
    <property type="match status" value="1"/>
</dbReference>
<keyword evidence="2" id="KW-1185">Reference proteome</keyword>
<proteinExistence type="predicted"/>
<name>A0ABT0QXE9_9MICO</name>
<organism evidence="1 2">
    <name type="scientific">Brachybacterium equifaecis</name>
    <dbReference type="NCBI Taxonomy" id="2910770"/>
    <lineage>
        <taxon>Bacteria</taxon>
        <taxon>Bacillati</taxon>
        <taxon>Actinomycetota</taxon>
        <taxon>Actinomycetes</taxon>
        <taxon>Micrococcales</taxon>
        <taxon>Dermabacteraceae</taxon>
        <taxon>Brachybacterium</taxon>
    </lineage>
</organism>
<protein>
    <submittedName>
        <fullName evidence="1">Uncharacterized protein</fullName>
    </submittedName>
</protein>
<accession>A0ABT0QXE9</accession>
<dbReference type="EMBL" id="JAKNCJ010000001">
    <property type="protein sequence ID" value="MCL6422353.1"/>
    <property type="molecule type" value="Genomic_DNA"/>
</dbReference>
<evidence type="ECO:0000313" key="2">
    <source>
        <dbReference type="Proteomes" id="UP001203761"/>
    </source>
</evidence>
<sequence length="90" mass="10202">MNIAFMESVQLDAYLKISPTLPTANQIDEAHGSDAFLYYSNFYLPMYHSGHCEAACTTNQLPVAICDEAAHGYYIEYKFQKFMEEAFAKA</sequence>